<evidence type="ECO:0000256" key="9">
    <source>
        <dbReference type="SAM" id="MobiDB-lite"/>
    </source>
</evidence>
<evidence type="ECO:0000256" key="7">
    <source>
        <dbReference type="ARBA" id="ARBA00023315"/>
    </source>
</evidence>
<dbReference type="AlphaFoldDB" id="Q1IUT8"/>
<dbReference type="GO" id="GO:0006071">
    <property type="term" value="P:glycerol metabolic process"/>
    <property type="evidence" value="ECO:0007669"/>
    <property type="project" value="UniProtKB-KW"/>
</dbReference>
<feature type="compositionally biased region" description="Basic residues" evidence="9">
    <location>
        <begin position="495"/>
        <end position="516"/>
    </location>
</feature>
<dbReference type="PANTHER" id="PTHR31650:SF1">
    <property type="entry name" value="WAX ESTER SYNTHASE_DIACYLGLYCEROL ACYLTRANSFERASE 4-RELATED"/>
    <property type="match status" value="1"/>
</dbReference>
<name>Q1IUT8_KORVE</name>
<evidence type="ECO:0000259" key="10">
    <source>
        <dbReference type="Pfam" id="PF03007"/>
    </source>
</evidence>
<evidence type="ECO:0000313" key="12">
    <source>
        <dbReference type="EMBL" id="ABF39362.1"/>
    </source>
</evidence>
<dbReference type="EnsemblBacteria" id="ABF39362">
    <property type="protein sequence ID" value="ABF39362"/>
    <property type="gene ID" value="Acid345_0357"/>
</dbReference>
<feature type="domain" description="O-acyltransferase WSD1 C-terminal" evidence="11">
    <location>
        <begin position="334"/>
        <end position="476"/>
    </location>
</feature>
<dbReference type="GO" id="GO:0001666">
    <property type="term" value="P:response to hypoxia"/>
    <property type="evidence" value="ECO:0007669"/>
    <property type="project" value="TreeGrafter"/>
</dbReference>
<feature type="domain" description="O-acyltransferase WSD1-like N-terminal" evidence="10">
    <location>
        <begin position="12"/>
        <end position="292"/>
    </location>
</feature>
<sequence>MESSTQREYLSFGDALFLHLEREGIPINIASVAIFEGNIRFEELLPYVEAKLSQVPRCMQRVVEPPFNIGLPCLEYDPEFDFRNHVHETTLKHGTDAELKEFAGKLFSENLDRNRPLWDFFLVRGLKRNRTALIARIHHSMADGMSGVAFLNALMDTSPEVPHLVRKKLEVPVSPPRDPATTLLDSLTSSWFLTVQRLLNAQSDILTMARQIVRQPAPVNGHGAATPSPTHHASLPNMDDLSQIFPEIASAPERMPFNVVCKGPQNFDWCDIPFDSLRAVKNAFGCSFNDVALAAVTATFAKYAEYRGADLNGRSLRIVVPVNTRPPEDDRSGMGNEITFVPVAVPLDIRDPKQLIAAAHQRMTMIKQAKIAEMVMLAGALISAIPSPVQVLIGPLAAQLPLTLCNLIFTNVPGPRQTLYVLGHRMLKAYPYVPIGGEMGANCALLTYDGYAYFGFSCDSVATPEHHLLPKFLHETVAEFRAAFGLDEEIKPRVNKPRAVKNSSAKKRVTKRKPRAVKTSAERVQEKLVELEREFAMASD</sequence>
<dbReference type="GO" id="GO:0004144">
    <property type="term" value="F:diacylglycerol O-acyltransferase activity"/>
    <property type="evidence" value="ECO:0007669"/>
    <property type="project" value="UniProtKB-EC"/>
</dbReference>
<dbReference type="Pfam" id="PF03007">
    <property type="entry name" value="WS_DGAT_cat"/>
    <property type="match status" value="1"/>
</dbReference>
<evidence type="ECO:0000256" key="6">
    <source>
        <dbReference type="ARBA" id="ARBA00022798"/>
    </source>
</evidence>
<dbReference type="eggNOG" id="COG1020">
    <property type="taxonomic scope" value="Bacteria"/>
</dbReference>
<gene>
    <name evidence="12" type="ordered locus">Acid345_0357</name>
</gene>
<evidence type="ECO:0000256" key="2">
    <source>
        <dbReference type="ARBA" id="ARBA00005189"/>
    </source>
</evidence>
<evidence type="ECO:0000256" key="4">
    <source>
        <dbReference type="ARBA" id="ARBA00013244"/>
    </source>
</evidence>
<evidence type="ECO:0000259" key="11">
    <source>
        <dbReference type="Pfam" id="PF06974"/>
    </source>
</evidence>
<dbReference type="GO" id="GO:0019432">
    <property type="term" value="P:triglyceride biosynthetic process"/>
    <property type="evidence" value="ECO:0007669"/>
    <property type="project" value="UniProtKB-UniPathway"/>
</dbReference>
<dbReference type="Pfam" id="PF06974">
    <property type="entry name" value="WS_DGAT_C"/>
    <property type="match status" value="1"/>
</dbReference>
<dbReference type="STRING" id="204669.Acid345_0357"/>
<dbReference type="KEGG" id="aba:Acid345_0357"/>
<dbReference type="Proteomes" id="UP000002432">
    <property type="component" value="Chromosome"/>
</dbReference>
<feature type="region of interest" description="Disordered" evidence="9">
    <location>
        <begin position="495"/>
        <end position="520"/>
    </location>
</feature>
<dbReference type="InterPro" id="IPR004255">
    <property type="entry name" value="O-acyltransferase_WSD1_N"/>
</dbReference>
<protein>
    <recommendedName>
        <fullName evidence="4">diacylglycerol O-acyltransferase</fullName>
        <ecNumber evidence="4">2.3.1.20</ecNumber>
    </recommendedName>
</protein>
<proteinExistence type="inferred from homology"/>
<dbReference type="UniPathway" id="UPA00282"/>
<dbReference type="HOGENOM" id="CLU_024186_3_1_0"/>
<comment type="similarity">
    <text evidence="3">Belongs to the long-chain O-acyltransferase family.</text>
</comment>
<organism evidence="12 13">
    <name type="scientific">Koribacter versatilis (strain Ellin345)</name>
    <dbReference type="NCBI Taxonomy" id="204669"/>
    <lineage>
        <taxon>Bacteria</taxon>
        <taxon>Pseudomonadati</taxon>
        <taxon>Acidobacteriota</taxon>
        <taxon>Terriglobia</taxon>
        <taxon>Terriglobales</taxon>
        <taxon>Candidatus Korobacteraceae</taxon>
        <taxon>Candidatus Korobacter</taxon>
    </lineage>
</organism>
<dbReference type="EMBL" id="CP000360">
    <property type="protein sequence ID" value="ABF39362.1"/>
    <property type="molecule type" value="Genomic_DNA"/>
</dbReference>
<comment type="catalytic activity">
    <reaction evidence="8">
        <text>an acyl-CoA + a 1,2-diacyl-sn-glycerol = a triacyl-sn-glycerol + CoA</text>
        <dbReference type="Rhea" id="RHEA:10868"/>
        <dbReference type="ChEBI" id="CHEBI:17815"/>
        <dbReference type="ChEBI" id="CHEBI:57287"/>
        <dbReference type="ChEBI" id="CHEBI:58342"/>
        <dbReference type="ChEBI" id="CHEBI:64615"/>
        <dbReference type="EC" id="2.3.1.20"/>
    </reaction>
</comment>
<evidence type="ECO:0000313" key="13">
    <source>
        <dbReference type="Proteomes" id="UP000002432"/>
    </source>
</evidence>
<dbReference type="InterPro" id="IPR009721">
    <property type="entry name" value="O-acyltransferase_WSD1_C"/>
</dbReference>
<comment type="pathway">
    <text evidence="2">Lipid metabolism.</text>
</comment>
<comment type="pathway">
    <text evidence="1">Glycerolipid metabolism; triacylglycerol biosynthesis.</text>
</comment>
<dbReference type="GO" id="GO:0071731">
    <property type="term" value="P:response to nitric oxide"/>
    <property type="evidence" value="ECO:0007669"/>
    <property type="project" value="TreeGrafter"/>
</dbReference>
<dbReference type="OrthoDB" id="9810950at2"/>
<evidence type="ECO:0000256" key="5">
    <source>
        <dbReference type="ARBA" id="ARBA00022679"/>
    </source>
</evidence>
<accession>Q1IUT8</accession>
<dbReference type="PANTHER" id="PTHR31650">
    <property type="entry name" value="O-ACYLTRANSFERASE (WSD1-LIKE) FAMILY PROTEIN"/>
    <property type="match status" value="1"/>
</dbReference>
<keyword evidence="7 12" id="KW-0012">Acyltransferase</keyword>
<keyword evidence="5 12" id="KW-0808">Transferase</keyword>
<dbReference type="InterPro" id="IPR045034">
    <property type="entry name" value="O-acyltransferase_WSD1-like"/>
</dbReference>
<evidence type="ECO:0000256" key="1">
    <source>
        <dbReference type="ARBA" id="ARBA00004771"/>
    </source>
</evidence>
<dbReference type="GO" id="GO:0005886">
    <property type="term" value="C:plasma membrane"/>
    <property type="evidence" value="ECO:0007669"/>
    <property type="project" value="TreeGrafter"/>
</dbReference>
<evidence type="ECO:0000256" key="8">
    <source>
        <dbReference type="ARBA" id="ARBA00048109"/>
    </source>
</evidence>
<dbReference type="RefSeq" id="WP_011521164.1">
    <property type="nucleotide sequence ID" value="NC_008009.1"/>
</dbReference>
<evidence type="ECO:0000256" key="3">
    <source>
        <dbReference type="ARBA" id="ARBA00009587"/>
    </source>
</evidence>
<keyword evidence="13" id="KW-1185">Reference proteome</keyword>
<reference evidence="12 13" key="1">
    <citation type="journal article" date="2009" name="Appl. Environ. Microbiol.">
        <title>Three genomes from the phylum Acidobacteria provide insight into the lifestyles of these microorganisms in soils.</title>
        <authorList>
            <person name="Ward N.L."/>
            <person name="Challacombe J.F."/>
            <person name="Janssen P.H."/>
            <person name="Henrissat B."/>
            <person name="Coutinho P.M."/>
            <person name="Wu M."/>
            <person name="Xie G."/>
            <person name="Haft D.H."/>
            <person name="Sait M."/>
            <person name="Badger J."/>
            <person name="Barabote R.D."/>
            <person name="Bradley B."/>
            <person name="Brettin T.S."/>
            <person name="Brinkac L.M."/>
            <person name="Bruce D."/>
            <person name="Creasy T."/>
            <person name="Daugherty S.C."/>
            <person name="Davidsen T.M."/>
            <person name="DeBoy R.T."/>
            <person name="Detter J.C."/>
            <person name="Dodson R.J."/>
            <person name="Durkin A.S."/>
            <person name="Ganapathy A."/>
            <person name="Gwinn-Giglio M."/>
            <person name="Han C.S."/>
            <person name="Khouri H."/>
            <person name="Kiss H."/>
            <person name="Kothari S.P."/>
            <person name="Madupu R."/>
            <person name="Nelson K.E."/>
            <person name="Nelson W.C."/>
            <person name="Paulsen I."/>
            <person name="Penn K."/>
            <person name="Ren Q."/>
            <person name="Rosovitz M.J."/>
            <person name="Selengut J.D."/>
            <person name="Shrivastava S."/>
            <person name="Sullivan S.A."/>
            <person name="Tapia R."/>
            <person name="Thompson L.S."/>
            <person name="Watkins K.L."/>
            <person name="Yang Q."/>
            <person name="Yu C."/>
            <person name="Zafar N."/>
            <person name="Zhou L."/>
            <person name="Kuske C.R."/>
        </authorList>
    </citation>
    <scope>NUCLEOTIDE SEQUENCE [LARGE SCALE GENOMIC DNA]</scope>
    <source>
        <strain evidence="12 13">Ellin345</strain>
    </source>
</reference>
<dbReference type="SUPFAM" id="SSF52777">
    <property type="entry name" value="CoA-dependent acyltransferases"/>
    <property type="match status" value="1"/>
</dbReference>
<dbReference type="EC" id="2.3.1.20" evidence="4"/>
<keyword evidence="6" id="KW-0319">Glycerol metabolism</keyword>
<dbReference type="GO" id="GO:0051701">
    <property type="term" value="P:biological process involved in interaction with host"/>
    <property type="evidence" value="ECO:0007669"/>
    <property type="project" value="TreeGrafter"/>
</dbReference>